<gene>
    <name evidence="3" type="ORF">NG821_06965</name>
</gene>
<dbReference type="Pfam" id="PF02517">
    <property type="entry name" value="Rce1-like"/>
    <property type="match status" value="1"/>
</dbReference>
<keyword evidence="3" id="KW-0378">Hydrolase</keyword>
<evidence type="ECO:0000313" key="3">
    <source>
        <dbReference type="EMBL" id="MCO6025580.1"/>
    </source>
</evidence>
<dbReference type="PANTHER" id="PTHR36435:SF1">
    <property type="entry name" value="CAAX AMINO TERMINAL PROTEASE FAMILY PROTEIN"/>
    <property type="match status" value="1"/>
</dbReference>
<reference evidence="3 4" key="1">
    <citation type="submission" date="2022-06" db="EMBL/GenBank/DDBJ databases">
        <title>A taxonomic note on the genus Prevotella: Description of four novel genera and emended description of the genera Hallella and Xylanibacter.</title>
        <authorList>
            <person name="Hitch T.C.A."/>
        </authorList>
    </citation>
    <scope>NUCLEOTIDE SEQUENCE [LARGE SCALE GENOMIC DNA]</scope>
    <source>
        <strain evidence="3 4">DSM 100619</strain>
    </source>
</reference>
<feature type="domain" description="CAAX prenyl protease 2/Lysostaphin resistance protein A-like" evidence="2">
    <location>
        <begin position="133"/>
        <end position="222"/>
    </location>
</feature>
<dbReference type="InterPro" id="IPR052710">
    <property type="entry name" value="CAAX_protease"/>
</dbReference>
<feature type="transmembrane region" description="Helical" evidence="1">
    <location>
        <begin position="172"/>
        <end position="203"/>
    </location>
</feature>
<dbReference type="Proteomes" id="UP001204015">
    <property type="component" value="Unassembled WGS sequence"/>
</dbReference>
<keyword evidence="1" id="KW-1133">Transmembrane helix</keyword>
<feature type="transmembrane region" description="Helical" evidence="1">
    <location>
        <begin position="248"/>
        <end position="268"/>
    </location>
</feature>
<evidence type="ECO:0000259" key="2">
    <source>
        <dbReference type="Pfam" id="PF02517"/>
    </source>
</evidence>
<keyword evidence="1" id="KW-0472">Membrane</keyword>
<accession>A0ABT1BXY5</accession>
<name>A0ABT1BXY5_9BACT</name>
<dbReference type="RefSeq" id="WP_252760938.1">
    <property type="nucleotide sequence ID" value="NZ_JAMXLY010000021.1"/>
</dbReference>
<feature type="transmembrane region" description="Helical" evidence="1">
    <location>
        <begin position="12"/>
        <end position="34"/>
    </location>
</feature>
<dbReference type="EMBL" id="JAMXLY010000021">
    <property type="protein sequence ID" value="MCO6025580.1"/>
    <property type="molecule type" value="Genomic_DNA"/>
</dbReference>
<organism evidence="3 4">
    <name type="scientific">Segatella cerevisiae</name>
    <dbReference type="NCBI Taxonomy" id="2053716"/>
    <lineage>
        <taxon>Bacteria</taxon>
        <taxon>Pseudomonadati</taxon>
        <taxon>Bacteroidota</taxon>
        <taxon>Bacteroidia</taxon>
        <taxon>Bacteroidales</taxon>
        <taxon>Prevotellaceae</taxon>
        <taxon>Segatella</taxon>
    </lineage>
</organism>
<feature type="transmembrane region" description="Helical" evidence="1">
    <location>
        <begin position="134"/>
        <end position="160"/>
    </location>
</feature>
<sequence length="274" mass="30813">MSKTTRGILNVVEFVVVFFLIQVIVEMAGAEIVAHNSHLTFQQVISGITAGHQGALIAITTALSSVITIVLFSCLKWAPVSRTYLQSKPWGVMIWVVMLTLGTILPAEWLDEKLNLVMPENYGQLFDSVMKNPWGYVAIGIFAPLAEEMVFRGGVLRVLLKLFHQKWHWIAIALSALVFAAVHGNIAQGVHAFVIGLFLGWMYYRTDSIIPGIILHWVNNTVAYFMFNLMPWMADGKLIDLFHGNERLMVEGIVFSFCILVPSIYQLYIRLKKA</sequence>
<keyword evidence="4" id="KW-1185">Reference proteome</keyword>
<dbReference type="InterPro" id="IPR003675">
    <property type="entry name" value="Rce1/LyrA-like_dom"/>
</dbReference>
<evidence type="ECO:0000256" key="1">
    <source>
        <dbReference type="SAM" id="Phobius"/>
    </source>
</evidence>
<feature type="transmembrane region" description="Helical" evidence="1">
    <location>
        <begin position="209"/>
        <end position="227"/>
    </location>
</feature>
<dbReference type="PANTHER" id="PTHR36435">
    <property type="entry name" value="SLR1288 PROTEIN"/>
    <property type="match status" value="1"/>
</dbReference>
<comment type="caution">
    <text evidence="3">The sequence shown here is derived from an EMBL/GenBank/DDBJ whole genome shotgun (WGS) entry which is preliminary data.</text>
</comment>
<proteinExistence type="predicted"/>
<protein>
    <submittedName>
        <fullName evidence="3">CPBP family intramembrane metalloprotease</fullName>
    </submittedName>
</protein>
<dbReference type="GO" id="GO:0008237">
    <property type="term" value="F:metallopeptidase activity"/>
    <property type="evidence" value="ECO:0007669"/>
    <property type="project" value="UniProtKB-KW"/>
</dbReference>
<evidence type="ECO:0000313" key="4">
    <source>
        <dbReference type="Proteomes" id="UP001204015"/>
    </source>
</evidence>
<feature type="transmembrane region" description="Helical" evidence="1">
    <location>
        <begin position="54"/>
        <end position="78"/>
    </location>
</feature>
<keyword evidence="1" id="KW-0812">Transmembrane</keyword>
<feature type="transmembrane region" description="Helical" evidence="1">
    <location>
        <begin position="90"/>
        <end position="110"/>
    </location>
</feature>
<keyword evidence="3" id="KW-0482">Metalloprotease</keyword>
<keyword evidence="3" id="KW-0645">Protease</keyword>